<evidence type="ECO:0000313" key="2">
    <source>
        <dbReference type="Ensembl" id="ENSSSCP00000059830.2"/>
    </source>
</evidence>
<reference evidence="2" key="2">
    <citation type="journal article" date="2020" name="Gigascience">
        <title>An improved pig reference genome sequence to enable pig genetics and genomics research.</title>
        <authorList>
            <person name="Warr A."/>
            <person name="Affara N."/>
            <person name="Aken B."/>
            <person name="Beiki H."/>
            <person name="Bickhart D.M."/>
            <person name="Billis K."/>
            <person name="Chow W."/>
            <person name="Eory L."/>
            <person name="Finlayson H.A."/>
            <person name="Flicek P."/>
            <person name="Giron C.G."/>
            <person name="Griffin D.K."/>
            <person name="Hall R."/>
            <person name="Hannum G."/>
            <person name="Hourlier T."/>
            <person name="Howe K."/>
            <person name="Hume D.A."/>
            <person name="Izuogu O."/>
            <person name="Kim K."/>
            <person name="Koren S."/>
            <person name="Liu H."/>
            <person name="Manchanda N."/>
            <person name="Martin F.J."/>
            <person name="Nonneman D.J."/>
            <person name="O'Connor R.E."/>
            <person name="Phillippy A.M."/>
            <person name="Rohrer G.A."/>
            <person name="Rosen B.D."/>
            <person name="Rund L.A."/>
            <person name="Sargent C.A."/>
            <person name="Schook L.B."/>
            <person name="Schroeder S.G."/>
            <person name="Schwartz A.S."/>
            <person name="Skinner B.M."/>
            <person name="Talbot R."/>
            <person name="Tseng E."/>
            <person name="Tuggle C.K."/>
            <person name="Watson M."/>
            <person name="Smith T.P.L."/>
            <person name="Archibald A.L."/>
        </authorList>
    </citation>
    <scope>NUCLEOTIDE SEQUENCE [LARGE SCALE GENOMIC DNA]</scope>
    <source>
        <strain evidence="2">Duroc</strain>
    </source>
</reference>
<sequence length="93" mass="10517">MGFWDWATEPDAPVPLPLTTAHQNMAAKIFCCCCYPCEGSSTTVGSHNNTTCQQHHTRTSNLNTDPHKDNRQKRHPHHHPNILAMKVYNLGRP</sequence>
<feature type="compositionally biased region" description="Basic residues" evidence="1">
    <location>
        <begin position="70"/>
        <end position="80"/>
    </location>
</feature>
<keyword evidence="3" id="KW-1185">Reference proteome</keyword>
<dbReference type="GeneTree" id="ENSGT00910000146849"/>
<proteinExistence type="predicted"/>
<reference evidence="3" key="1">
    <citation type="submission" date="2009-11" db="EMBL/GenBank/DDBJ databases">
        <authorList>
            <consortium name="Porcine genome sequencing project"/>
        </authorList>
    </citation>
    <scope>NUCLEOTIDE SEQUENCE [LARGE SCALE GENOMIC DNA]</scope>
    <source>
        <strain evidence="3">Duroc</strain>
    </source>
</reference>
<dbReference type="ExpressionAtlas" id="A0A5G2Q7M9">
    <property type="expression patterns" value="baseline"/>
</dbReference>
<dbReference type="Proteomes" id="UP000008227">
    <property type="component" value="Chromosome 1"/>
</dbReference>
<dbReference type="Bgee" id="ENSSSCG00000048487">
    <property type="expression patterns" value="Expressed in testis and 11 other cell types or tissues"/>
</dbReference>
<accession>A0A5G2Q7M9</accession>
<organism evidence="2 3">
    <name type="scientific">Sus scrofa</name>
    <name type="common">Pig</name>
    <dbReference type="NCBI Taxonomy" id="9823"/>
    <lineage>
        <taxon>Eukaryota</taxon>
        <taxon>Metazoa</taxon>
        <taxon>Chordata</taxon>
        <taxon>Craniata</taxon>
        <taxon>Vertebrata</taxon>
        <taxon>Euteleostomi</taxon>
        <taxon>Mammalia</taxon>
        <taxon>Eutheria</taxon>
        <taxon>Laurasiatheria</taxon>
        <taxon>Artiodactyla</taxon>
        <taxon>Suina</taxon>
        <taxon>Suidae</taxon>
        <taxon>Sus</taxon>
    </lineage>
</organism>
<evidence type="ECO:0000256" key="1">
    <source>
        <dbReference type="SAM" id="MobiDB-lite"/>
    </source>
</evidence>
<reference evidence="2" key="4">
    <citation type="submission" date="2025-09" db="UniProtKB">
        <authorList>
            <consortium name="Ensembl"/>
        </authorList>
    </citation>
    <scope>IDENTIFICATION</scope>
</reference>
<feature type="region of interest" description="Disordered" evidence="1">
    <location>
        <begin position="46"/>
        <end position="80"/>
    </location>
</feature>
<dbReference type="AlphaFoldDB" id="A0A5G2Q7M9"/>
<reference evidence="2" key="3">
    <citation type="submission" date="2025-08" db="UniProtKB">
        <authorList>
            <consortium name="Ensembl"/>
        </authorList>
    </citation>
    <scope>IDENTIFICATION</scope>
</reference>
<name>A0A5G2Q7M9_PIG</name>
<evidence type="ECO:0000313" key="3">
    <source>
        <dbReference type="Proteomes" id="UP000008227"/>
    </source>
</evidence>
<dbReference type="InParanoid" id="A0A5G2Q7M9"/>
<dbReference type="Ensembl" id="ENSSSCT00000078436.2">
    <property type="protein sequence ID" value="ENSSSCP00000059830.2"/>
    <property type="gene ID" value="ENSSSCG00000048487.2"/>
</dbReference>
<feature type="compositionally biased region" description="Polar residues" evidence="1">
    <location>
        <begin position="46"/>
        <end position="64"/>
    </location>
</feature>
<protein>
    <submittedName>
        <fullName evidence="2">Uncharacterized protein</fullName>
    </submittedName>
</protein>